<protein>
    <submittedName>
        <fullName evidence="1">Uncharacterized protein</fullName>
    </submittedName>
</protein>
<organism evidence="1 2">
    <name type="scientific">Blomia tropicalis</name>
    <name type="common">Mite</name>
    <dbReference type="NCBI Taxonomy" id="40697"/>
    <lineage>
        <taxon>Eukaryota</taxon>
        <taxon>Metazoa</taxon>
        <taxon>Ecdysozoa</taxon>
        <taxon>Arthropoda</taxon>
        <taxon>Chelicerata</taxon>
        <taxon>Arachnida</taxon>
        <taxon>Acari</taxon>
        <taxon>Acariformes</taxon>
        <taxon>Sarcoptiformes</taxon>
        <taxon>Astigmata</taxon>
        <taxon>Glycyphagoidea</taxon>
        <taxon>Echimyopodidae</taxon>
        <taxon>Blomia</taxon>
    </lineage>
</organism>
<dbReference type="EMBL" id="JAPWDV010000001">
    <property type="protein sequence ID" value="KAJ6222319.1"/>
    <property type="molecule type" value="Genomic_DNA"/>
</dbReference>
<reference evidence="1" key="1">
    <citation type="submission" date="2022-12" db="EMBL/GenBank/DDBJ databases">
        <title>Genome assemblies of Blomia tropicalis.</title>
        <authorList>
            <person name="Cui Y."/>
        </authorList>
    </citation>
    <scope>NUCLEOTIDE SEQUENCE</scope>
    <source>
        <tissue evidence="1">Adult mites</tissue>
    </source>
</reference>
<proteinExistence type="predicted"/>
<evidence type="ECO:0000313" key="2">
    <source>
        <dbReference type="Proteomes" id="UP001142055"/>
    </source>
</evidence>
<keyword evidence="2" id="KW-1185">Reference proteome</keyword>
<accession>A0A9Q0MBD4</accession>
<dbReference type="Proteomes" id="UP001142055">
    <property type="component" value="Chromosome 1"/>
</dbReference>
<gene>
    <name evidence="1" type="ORF">RDWZM_000864</name>
</gene>
<sequence length="421" mass="47892">MVYAIQPFEFTTESYQVDQTITTTIVPLTTTLETIETENVKLSNPSSHPVPLYAIDGDTLDRLFSRYISNVLKDKVEENDETEIVLDVRQLNNATNTRTLTKTFHEPGKSIISLKGSHSHVIINGNVVQYVYNGNNGVRCDHSPIVNGNITDAIGKLPKVFPDWQLTTQTIRPTSSTTPSTNNNNEQFDQTIESNQIIPITSSIRRWFTSSTTAKPLAWSNWTKNVLKTIEESQLISASKVKYGKMDYNRSSTFMENDENQSLPIKLGNQSVTLTTQASNPITTPSKITEKPNKEKEIPINMITRFPSPIVSWYRNNRTTSSSSTKPTIKYDRFKSFTTPTTTTTRKSRTTTTTRRTPLSLEEMMQIKRKFFDDRRMFVQKILSIPPPLTTIRPTRRPMQLFPSFAKWINTNFGPPTSFLL</sequence>
<comment type="caution">
    <text evidence="1">The sequence shown here is derived from an EMBL/GenBank/DDBJ whole genome shotgun (WGS) entry which is preliminary data.</text>
</comment>
<evidence type="ECO:0000313" key="1">
    <source>
        <dbReference type="EMBL" id="KAJ6222319.1"/>
    </source>
</evidence>
<dbReference type="AlphaFoldDB" id="A0A9Q0MBD4"/>
<name>A0A9Q0MBD4_BLOTA</name>